<keyword evidence="2" id="KW-1133">Transmembrane helix</keyword>
<protein>
    <recommendedName>
        <fullName evidence="5">Anti-sigma factor</fullName>
    </recommendedName>
</protein>
<accession>A0ABV9L028</accession>
<evidence type="ECO:0000256" key="1">
    <source>
        <dbReference type="SAM" id="MobiDB-lite"/>
    </source>
</evidence>
<proteinExistence type="predicted"/>
<feature type="region of interest" description="Disordered" evidence="1">
    <location>
        <begin position="118"/>
        <end position="137"/>
    </location>
</feature>
<evidence type="ECO:0008006" key="5">
    <source>
        <dbReference type="Google" id="ProtNLM"/>
    </source>
</evidence>
<keyword evidence="2" id="KW-0812">Transmembrane</keyword>
<reference evidence="4" key="1">
    <citation type="journal article" date="2019" name="Int. J. Syst. Evol. Microbiol.">
        <title>The Global Catalogue of Microorganisms (GCM) 10K type strain sequencing project: providing services to taxonomists for standard genome sequencing and annotation.</title>
        <authorList>
            <consortium name="The Broad Institute Genomics Platform"/>
            <consortium name="The Broad Institute Genome Sequencing Center for Infectious Disease"/>
            <person name="Wu L."/>
            <person name="Ma J."/>
        </authorList>
    </citation>
    <scope>NUCLEOTIDE SEQUENCE [LARGE SCALE GENOMIC DNA]</scope>
    <source>
        <strain evidence="4">CCUG 66188</strain>
    </source>
</reference>
<keyword evidence="2" id="KW-0472">Membrane</keyword>
<feature type="transmembrane region" description="Helical" evidence="2">
    <location>
        <begin position="91"/>
        <end position="112"/>
    </location>
</feature>
<evidence type="ECO:0000313" key="3">
    <source>
        <dbReference type="EMBL" id="MFC4675650.1"/>
    </source>
</evidence>
<keyword evidence="4" id="KW-1185">Reference proteome</keyword>
<evidence type="ECO:0000313" key="4">
    <source>
        <dbReference type="Proteomes" id="UP001596023"/>
    </source>
</evidence>
<evidence type="ECO:0000256" key="2">
    <source>
        <dbReference type="SAM" id="Phobius"/>
    </source>
</evidence>
<dbReference type="RefSeq" id="WP_379999072.1">
    <property type="nucleotide sequence ID" value="NZ_JBHSGN010000111.1"/>
</dbReference>
<feature type="compositionally biased region" description="Polar residues" evidence="1">
    <location>
        <begin position="121"/>
        <end position="132"/>
    </location>
</feature>
<dbReference type="Proteomes" id="UP001596023">
    <property type="component" value="Unassembled WGS sequence"/>
</dbReference>
<gene>
    <name evidence="3" type="ORF">ACFO6W_18335</name>
</gene>
<comment type="caution">
    <text evidence="3">The sequence shown here is derived from an EMBL/GenBank/DDBJ whole genome shotgun (WGS) entry which is preliminary data.</text>
</comment>
<organism evidence="3 4">
    <name type="scientific">Dysgonomonas termitidis</name>
    <dbReference type="NCBI Taxonomy" id="1516126"/>
    <lineage>
        <taxon>Bacteria</taxon>
        <taxon>Pseudomonadati</taxon>
        <taxon>Bacteroidota</taxon>
        <taxon>Bacteroidia</taxon>
        <taxon>Bacteroidales</taxon>
        <taxon>Dysgonomonadaceae</taxon>
        <taxon>Dysgonomonas</taxon>
    </lineage>
</organism>
<sequence length="188" mass="20945">MKTDEIKIMLDAFYNGETTAAEELRLLEYFSSEYVADELLDEKEVFLSMYQAEPIDVPPALETKLENLIDNLASEEKQKAEINAGSNRKHLLRWVGSAAACIAVLISVTFYFNNKPDAGQPTVSPKQQTAENLSEADKKALKEAEDALILLSSNFNKGVNQLAIVTSSLDKSNEILNKTLNRKKDKES</sequence>
<name>A0ABV9L028_9BACT</name>
<dbReference type="EMBL" id="JBHSGN010000111">
    <property type="protein sequence ID" value="MFC4675650.1"/>
    <property type="molecule type" value="Genomic_DNA"/>
</dbReference>